<evidence type="ECO:0000313" key="13">
    <source>
        <dbReference type="RefSeq" id="XP_026676051.1"/>
    </source>
</evidence>
<dbReference type="InterPro" id="IPR056154">
    <property type="entry name" value="Beta-prop_IFT140_1st"/>
</dbReference>
<dbReference type="RefSeq" id="XP_026676051.1">
    <property type="nucleotide sequence ID" value="XM_026820250.1"/>
</dbReference>
<dbReference type="SUPFAM" id="SSF81901">
    <property type="entry name" value="HCP-like"/>
    <property type="match status" value="1"/>
</dbReference>
<evidence type="ECO:0000259" key="10">
    <source>
        <dbReference type="Pfam" id="PF24760"/>
    </source>
</evidence>
<dbReference type="STRING" id="121845.A0A3Q0IIJ5"/>
<dbReference type="InterPro" id="IPR015943">
    <property type="entry name" value="WD40/YVTN_repeat-like_dom_sf"/>
</dbReference>
<feature type="domain" description="IF140/IFT172/WDR19 TPR" evidence="11">
    <location>
        <begin position="850"/>
        <end position="1166"/>
    </location>
</feature>
<protein>
    <submittedName>
        <fullName evidence="13">Intraflagellar transport protein 140 homolog</fullName>
    </submittedName>
</protein>
<dbReference type="PANTHER" id="PTHR15722">
    <property type="entry name" value="IFT140/172-RELATED"/>
    <property type="match status" value="1"/>
</dbReference>
<evidence type="ECO:0000256" key="6">
    <source>
        <dbReference type="ARBA" id="ARBA00023273"/>
    </source>
</evidence>
<evidence type="ECO:0000256" key="4">
    <source>
        <dbReference type="ARBA" id="ARBA00022803"/>
    </source>
</evidence>
<dbReference type="PaxDb" id="121845-A0A3Q0IIJ5"/>
<dbReference type="PANTHER" id="PTHR15722:SF7">
    <property type="entry name" value="INTRAFLAGELLAR TRANSPORT PROTEIN 140 HOMOLOG"/>
    <property type="match status" value="1"/>
</dbReference>
<dbReference type="GO" id="GO:0036064">
    <property type="term" value="C:ciliary basal body"/>
    <property type="evidence" value="ECO:0007669"/>
    <property type="project" value="TreeGrafter"/>
</dbReference>
<evidence type="ECO:0000256" key="3">
    <source>
        <dbReference type="ARBA" id="ARBA00022737"/>
    </source>
</evidence>
<dbReference type="InterPro" id="IPR056168">
    <property type="entry name" value="TPR_IF140/IFT172/WDR19"/>
</dbReference>
<name>A0A3Q0IIJ5_DIACI</name>
<keyword evidence="4" id="KW-0802">TPR repeat</keyword>
<comment type="subcellular location">
    <subcellularLocation>
        <location evidence="1">Cell projection</location>
        <location evidence="1">Cilium</location>
    </subcellularLocation>
</comment>
<accession>A0A3Q0IIJ5</accession>
<evidence type="ECO:0000256" key="5">
    <source>
        <dbReference type="ARBA" id="ARBA00023069"/>
    </source>
</evidence>
<feature type="domain" description="IFT140 second beta-propeller" evidence="9">
    <location>
        <begin position="430"/>
        <end position="494"/>
    </location>
</feature>
<keyword evidence="12" id="KW-1185">Reference proteome</keyword>
<evidence type="ECO:0000256" key="2">
    <source>
        <dbReference type="ARBA" id="ARBA00022574"/>
    </source>
</evidence>
<evidence type="ECO:0000259" key="8">
    <source>
        <dbReference type="Pfam" id="PF23383"/>
    </source>
</evidence>
<dbReference type="InterPro" id="IPR036322">
    <property type="entry name" value="WD40_repeat_dom_sf"/>
</dbReference>
<dbReference type="GeneID" id="103525039"/>
<dbReference type="Pfam" id="PF24762">
    <property type="entry name" value="TPR_IF140-IFT172"/>
    <property type="match status" value="2"/>
</dbReference>
<evidence type="ECO:0000256" key="1">
    <source>
        <dbReference type="ARBA" id="ARBA00004138"/>
    </source>
</evidence>
<dbReference type="Pfam" id="PF23383">
    <property type="entry name" value="Beta-prop_IFT140_1st"/>
    <property type="match status" value="1"/>
</dbReference>
<sequence length="1652" mass="183512">MSVYFDYKVNLCSTYEAVTVVWHSQLPLLGVGVNVEESNGGSVYICDELGEPLSDVTPPLIPSIKLTQLCWHPSRKLLVGGWASGVLRVWMGGSEWISIASVHGTAILQLQWSQLGTRLACLDQSGLLSCWQLSGPQAPSLVYKQPLPGEPSCLTFLNAAPGLDVSDLARRAVAGDARALDMFSAWRPRTGGRRPGLQTDATGLFVGTLAGNIYHVNGEGVHIDVLSNESPVRSLLHHPTQPVLITLTQGPVIGHYISDSDGALTEVTKVKLNGVKNDTGLVWAGNSTLAFPTQEFRVRIWEIDSGESYLLQGGGRELPPQWMTSVSYSADKKLLCGGSNLGNIIIWKRSTSGWDEAATCTVQNFIKQSNFINANLAINTKNSVYILREHALCAHYSDGVIKKNFNLAINTKNSVYILREHALCAHYSDGVSAVQTSAAQLSITSVSPSSSNTSVHLSTELSTEFQVAGVAVSKQNIVVWSGKIVAVYRLETAESGLTISALAFSSTLQVSAVQTSAAQLSITSVSPSSSNTSVHLSTELSTEFQVAGVAVSKQNIVVWSGKIVAVYRLETVESGLTISALGSFGCECERILIFDQSLLVLSLSGDLAVHTLQGTIKQSLRCDSQVLCVDMNDRYVSVATASAYLYVWDMSRREAKLVTSPKDLSPLIPNLGEVMQCRINSNATQVSLTVAYTNLLPSPILNVCLLDVGVVNTFSYNQTTSEDISTNELTRFITNHYWDTHEPNILVCEGRISQNTSEKHIASGAPQTVLTSFHSSQQHGLLVLESARPMSQDYLSLLRVEAPHYILLNKPSQQKVQCENVMMRDFVGIECCDEVTRSAVINFSYYLNTGDLDQAFKSIAFITSPFVWKSLARMCVNTRRLDVACICLGNMRDIQGIWTLRYAQAEPELEARVAALAIHLQLYSEAEELYVSCKRYDLLNKLHQRRGMWDEAIAVAEKHDRINLKNTYHRYAKALELKGDIDRAIRMFEKAETHQQHVPRMLLENTDKLEKYIIQSKDPVLLKWWAQYIESTEDMDLAMKYYEEARDYLSMVRVLCFLQDFSRAAELANASGDTAAAYHLARQYENSGQFDEAIHFYSVAGSCGNAVRLCKEQALDDQLWNLALSAGPSEQIEAATYLETIEPDKAVLLYHKAGALHKALDLAFNSPLSKMDGNNDDITKVLSTSGGSGDQPQLVNILLTVCDEIKGTRNLINEQATRLDEKFTNEANKINKNIDTKLTPLTKDVVDLKAKVQKIVSDREREKRKRNVLIYGLHTENQDNRQAEASVRKLLGEKLKVDVEPCEIDFIKVLGKNRSGPILIGLTTWKKKKDLMRNGYKLKGTNVSIREDFPEDIVAIRKTLIPKMKQLREEGHHVILKYDQLIVDQKPIPSYIDPFTDEETKEISMDVDTADGKTTIKKKFGGDKIKAMKCLLKSGDTNKIIFFAGVSRMKEIYVMAANYLQSSDWKSQPELLKSIISFYSKGKAPHLLANFYVSCAQVEIDEFGNYEKGLGALNEAKRCLLKHNDSMYETLKSSVVEKIAEVDKYLEMKRLFDKDEGSNAMLLSRQLVISPLTIVRLGDVFSRMIEHSARCKDWGTTSALIQELQKRLPQDNLTYYVSQDLLSQLGIAAQPLQQEASDNVESEDEIPEDIRS</sequence>
<dbReference type="InterPro" id="IPR001680">
    <property type="entry name" value="WD40_rpt"/>
</dbReference>
<dbReference type="GO" id="GO:0035721">
    <property type="term" value="P:intraciliary retrograde transport"/>
    <property type="evidence" value="ECO:0007669"/>
    <property type="project" value="TreeGrafter"/>
</dbReference>
<evidence type="ECO:0000259" key="11">
    <source>
        <dbReference type="Pfam" id="PF24762"/>
    </source>
</evidence>
<dbReference type="InterPro" id="IPR056156">
    <property type="entry name" value="TPR_IF140_C"/>
</dbReference>
<dbReference type="Gene3D" id="2.130.10.10">
    <property type="entry name" value="YVTN repeat-like/Quinoprotein amine dehydrogenase"/>
    <property type="match status" value="2"/>
</dbReference>
<proteinExistence type="predicted"/>
<dbReference type="GO" id="GO:0005930">
    <property type="term" value="C:axoneme"/>
    <property type="evidence" value="ECO:0007669"/>
    <property type="project" value="TreeGrafter"/>
</dbReference>
<organism evidence="12 13">
    <name type="scientific">Diaphorina citri</name>
    <name type="common">Asian citrus psyllid</name>
    <dbReference type="NCBI Taxonomy" id="121845"/>
    <lineage>
        <taxon>Eukaryota</taxon>
        <taxon>Metazoa</taxon>
        <taxon>Ecdysozoa</taxon>
        <taxon>Arthropoda</taxon>
        <taxon>Hexapoda</taxon>
        <taxon>Insecta</taxon>
        <taxon>Pterygota</taxon>
        <taxon>Neoptera</taxon>
        <taxon>Paraneoptera</taxon>
        <taxon>Hemiptera</taxon>
        <taxon>Sternorrhyncha</taxon>
        <taxon>Psylloidea</taxon>
        <taxon>Psyllidae</taxon>
        <taxon>Diaphorininae</taxon>
        <taxon>Diaphorina</taxon>
    </lineage>
</organism>
<keyword evidence="2" id="KW-0853">WD repeat</keyword>
<keyword evidence="5" id="KW-0969">Cilium</keyword>
<keyword evidence="3" id="KW-0677">Repeat</keyword>
<feature type="domain" description="IFT140 second beta-propeller" evidence="9">
    <location>
        <begin position="509"/>
        <end position="810"/>
    </location>
</feature>
<dbReference type="Gene3D" id="1.25.40.470">
    <property type="match status" value="2"/>
</dbReference>
<reference evidence="13" key="1">
    <citation type="submission" date="2025-08" db="UniProtKB">
        <authorList>
            <consortium name="RefSeq"/>
        </authorList>
    </citation>
    <scope>IDENTIFICATION</scope>
</reference>
<evidence type="ECO:0000259" key="9">
    <source>
        <dbReference type="Pfam" id="PF23385"/>
    </source>
</evidence>
<dbReference type="KEGG" id="dci:103525039"/>
<feature type="region of interest" description="Disordered" evidence="7">
    <location>
        <begin position="1633"/>
        <end position="1652"/>
    </location>
</feature>
<feature type="compositionally biased region" description="Acidic residues" evidence="7">
    <location>
        <begin position="1638"/>
        <end position="1652"/>
    </location>
</feature>
<gene>
    <name evidence="13" type="primary">LOC103525039</name>
</gene>
<evidence type="ECO:0000313" key="12">
    <source>
        <dbReference type="Proteomes" id="UP000079169"/>
    </source>
</evidence>
<evidence type="ECO:0000256" key="7">
    <source>
        <dbReference type="SAM" id="MobiDB-lite"/>
    </source>
</evidence>
<dbReference type="Proteomes" id="UP000079169">
    <property type="component" value="Unplaced"/>
</dbReference>
<dbReference type="Pfam" id="PF24760">
    <property type="entry name" value="TPR_IF140_C"/>
    <property type="match status" value="1"/>
</dbReference>
<dbReference type="SMART" id="SM00320">
    <property type="entry name" value="WD40"/>
    <property type="match status" value="4"/>
</dbReference>
<feature type="domain" description="IF140 C-terminal TPR" evidence="10">
    <location>
        <begin position="1487"/>
        <end position="1605"/>
    </location>
</feature>
<feature type="domain" description="IF140/IFT172/WDR19 TPR" evidence="11">
    <location>
        <begin position="1420"/>
        <end position="1478"/>
    </location>
</feature>
<keyword evidence="6" id="KW-0966">Cell projection</keyword>
<dbReference type="InterPro" id="IPR056155">
    <property type="entry name" value="Beta-prop_IFT140_2nd"/>
</dbReference>
<feature type="domain" description="IFT140 first beta-propeller" evidence="8">
    <location>
        <begin position="3"/>
        <end position="390"/>
    </location>
</feature>
<dbReference type="GO" id="GO:0030991">
    <property type="term" value="C:intraciliary transport particle A"/>
    <property type="evidence" value="ECO:0007669"/>
    <property type="project" value="TreeGrafter"/>
</dbReference>
<dbReference type="Pfam" id="PF23385">
    <property type="entry name" value="Beta-prop_IFT140_2nd"/>
    <property type="match status" value="2"/>
</dbReference>
<dbReference type="SUPFAM" id="SSF50978">
    <property type="entry name" value="WD40 repeat-like"/>
    <property type="match status" value="2"/>
</dbReference>